<dbReference type="Pfam" id="PF03105">
    <property type="entry name" value="SPX"/>
    <property type="match status" value="2"/>
</dbReference>
<evidence type="ECO:0000313" key="10">
    <source>
        <dbReference type="Proteomes" id="UP000185944"/>
    </source>
</evidence>
<protein>
    <recommendedName>
        <fullName evidence="11">SPX domain-containing protein</fullName>
    </recommendedName>
</protein>
<name>A0A177EGL2_9MICR</name>
<dbReference type="GO" id="GO:0005886">
    <property type="term" value="C:plasma membrane"/>
    <property type="evidence" value="ECO:0007669"/>
    <property type="project" value="TreeGrafter"/>
</dbReference>
<dbReference type="PANTHER" id="PTHR10783:SF103">
    <property type="entry name" value="SOLUTE CARRIER FAMILY 53 MEMBER 1"/>
    <property type="match status" value="1"/>
</dbReference>
<dbReference type="GO" id="GO:0000822">
    <property type="term" value="F:inositol hexakisphosphate binding"/>
    <property type="evidence" value="ECO:0007669"/>
    <property type="project" value="TreeGrafter"/>
</dbReference>
<dbReference type="GO" id="GO:0006817">
    <property type="term" value="P:phosphate ion transport"/>
    <property type="evidence" value="ECO:0007669"/>
    <property type="project" value="TreeGrafter"/>
</dbReference>
<dbReference type="VEuPathDB" id="MicrosporidiaDB:NEDG_01879"/>
<dbReference type="PROSITE" id="PS51382">
    <property type="entry name" value="SPX"/>
    <property type="match status" value="1"/>
</dbReference>
<comment type="subcellular location">
    <subcellularLocation>
        <location evidence="1">Membrane</location>
        <topology evidence="1">Multi-pass membrane protein</topology>
    </subcellularLocation>
</comment>
<dbReference type="InterPro" id="IPR004342">
    <property type="entry name" value="EXS_C"/>
</dbReference>
<feature type="domain" description="EXS" evidence="7">
    <location>
        <begin position="373"/>
        <end position="557"/>
    </location>
</feature>
<dbReference type="Proteomes" id="UP000185944">
    <property type="component" value="Unassembled WGS sequence"/>
</dbReference>
<dbReference type="GO" id="GO:0016036">
    <property type="term" value="P:cellular response to phosphate starvation"/>
    <property type="evidence" value="ECO:0007669"/>
    <property type="project" value="TreeGrafter"/>
</dbReference>
<dbReference type="AlphaFoldDB" id="A0A177EGL2"/>
<proteinExistence type="inferred from homology"/>
<sequence length="557" mass="64484">MKFSKTLKEKQVQEWRKKYMAYEHLKCLISATEVEFRAALRGEVEKVERFYRILEKGAERGLQSVLDLFPEEDFPAIYELADGQAISSFISSHEARPKRVRLERYTKKTLQRTQENSTLEFYVAISKIVKYKEMNLTGFRKILKKYDKRTGASLSGEIMDSIMARPVFSGNKIGEMSEFVKLLHKEITPIRKREKAKKLVAGLTQTDDKGDGKSFFSGVLTAGGCLLLGARMKEDFCMWYAFLLLVNWFFFSFGMLMYICRKSFVNYDLIFELNLRPKLTISKYFLVVTGLLFLHGAAAYLHAPWYMVYTATAALIALPVNLLFKNIRMHLLTLILEVGSCTVLGKVRFKHFFVADHLLSMRGACLFILRVAYPGQTMHSLSFAINSIPVAIRISQCLRRYFDRKKRHPFPHMYNTLKYLVAFSSDLAIMFASSIDMWLVNGLLCASYLFSTIWDIFVDWMLWKRPKVYHEMVYVGVCALNISIRIFSFLYFVIKSLKVFTISEHTATSITFIGCVLELIRRFAWGVIRVEVEHLNNCDQLKAISGPLNDLFYMEND</sequence>
<evidence type="ECO:0000256" key="2">
    <source>
        <dbReference type="ARBA" id="ARBA00009665"/>
    </source>
</evidence>
<dbReference type="PANTHER" id="PTHR10783">
    <property type="entry name" value="XENOTROPIC AND POLYTROPIC RETROVIRUS RECEPTOR 1-RELATED"/>
    <property type="match status" value="1"/>
</dbReference>
<feature type="transmembrane region" description="Helical" evidence="6">
    <location>
        <begin position="306"/>
        <end position="324"/>
    </location>
</feature>
<dbReference type="RefSeq" id="XP_067544829.1">
    <property type="nucleotide sequence ID" value="XM_067689297.1"/>
</dbReference>
<evidence type="ECO:0000256" key="6">
    <source>
        <dbReference type="SAM" id="Phobius"/>
    </source>
</evidence>
<evidence type="ECO:0000259" key="8">
    <source>
        <dbReference type="PROSITE" id="PS51382"/>
    </source>
</evidence>
<feature type="transmembrane region" description="Helical" evidence="6">
    <location>
        <begin position="446"/>
        <end position="463"/>
    </location>
</feature>
<evidence type="ECO:0000256" key="1">
    <source>
        <dbReference type="ARBA" id="ARBA00004141"/>
    </source>
</evidence>
<reference evidence="9 10" key="1">
    <citation type="submission" date="2016-02" db="EMBL/GenBank/DDBJ databases">
        <title>Discovery of a natural microsporidian pathogen with a broad tissue tropism in Caenorhabditis elegans.</title>
        <authorList>
            <person name="Luallen R.J."/>
            <person name="Reinke A.W."/>
            <person name="Tong L."/>
            <person name="Botts M.R."/>
            <person name="Felix M.-A."/>
            <person name="Troemel E.R."/>
        </authorList>
    </citation>
    <scope>NUCLEOTIDE SEQUENCE [LARGE SCALE GENOMIC DNA]</scope>
    <source>
        <strain evidence="9 10">JUm2807</strain>
    </source>
</reference>
<evidence type="ECO:0008006" key="11">
    <source>
        <dbReference type="Google" id="ProtNLM"/>
    </source>
</evidence>
<evidence type="ECO:0000256" key="3">
    <source>
        <dbReference type="ARBA" id="ARBA00022692"/>
    </source>
</evidence>
<dbReference type="OrthoDB" id="9970435at2759"/>
<evidence type="ECO:0000256" key="4">
    <source>
        <dbReference type="ARBA" id="ARBA00022989"/>
    </source>
</evidence>
<dbReference type="PROSITE" id="PS51380">
    <property type="entry name" value="EXS"/>
    <property type="match status" value="1"/>
</dbReference>
<gene>
    <name evidence="9" type="ORF">NEDG_01879</name>
</gene>
<dbReference type="InterPro" id="IPR004331">
    <property type="entry name" value="SPX_dom"/>
</dbReference>
<evidence type="ECO:0000259" key="7">
    <source>
        <dbReference type="PROSITE" id="PS51380"/>
    </source>
</evidence>
<feature type="transmembrane region" description="Helical" evidence="6">
    <location>
        <begin position="472"/>
        <end position="494"/>
    </location>
</feature>
<dbReference type="Pfam" id="PF03124">
    <property type="entry name" value="EXS"/>
    <property type="match status" value="1"/>
</dbReference>
<keyword evidence="10" id="KW-1185">Reference proteome</keyword>
<feature type="transmembrane region" description="Helical" evidence="6">
    <location>
        <begin position="281"/>
        <end position="300"/>
    </location>
</feature>
<keyword evidence="4 6" id="KW-1133">Transmembrane helix</keyword>
<dbReference type="STRING" id="1805483.A0A177EGL2"/>
<accession>A0A177EGL2</accession>
<evidence type="ECO:0000256" key="5">
    <source>
        <dbReference type="ARBA" id="ARBA00023136"/>
    </source>
</evidence>
<comment type="caution">
    <text evidence="9">The sequence shown here is derived from an EMBL/GenBank/DDBJ whole genome shotgun (WGS) entry which is preliminary data.</text>
</comment>
<keyword evidence="3 6" id="KW-0812">Transmembrane</keyword>
<evidence type="ECO:0000313" key="9">
    <source>
        <dbReference type="EMBL" id="OAG31105.1"/>
    </source>
</evidence>
<dbReference type="CDD" id="cd14475">
    <property type="entry name" value="SPX_SYG1_like"/>
    <property type="match status" value="1"/>
</dbReference>
<organism evidence="9 10">
    <name type="scientific">Nematocida displodere</name>
    <dbReference type="NCBI Taxonomy" id="1805483"/>
    <lineage>
        <taxon>Eukaryota</taxon>
        <taxon>Fungi</taxon>
        <taxon>Fungi incertae sedis</taxon>
        <taxon>Microsporidia</taxon>
        <taxon>Nematocida</taxon>
    </lineage>
</organism>
<keyword evidence="5 6" id="KW-0472">Membrane</keyword>
<dbReference type="GeneID" id="93648229"/>
<comment type="similarity">
    <text evidence="2">Belongs to the SYG1 (TC 2.A.94) family.</text>
</comment>
<dbReference type="GO" id="GO:0005794">
    <property type="term" value="C:Golgi apparatus"/>
    <property type="evidence" value="ECO:0007669"/>
    <property type="project" value="TreeGrafter"/>
</dbReference>
<dbReference type="EMBL" id="LTDL01000022">
    <property type="protein sequence ID" value="OAG31105.1"/>
    <property type="molecule type" value="Genomic_DNA"/>
</dbReference>
<feature type="transmembrane region" description="Helical" evidence="6">
    <location>
        <begin position="238"/>
        <end position="260"/>
    </location>
</feature>
<feature type="domain" description="SPX" evidence="8">
    <location>
        <begin position="1"/>
        <end position="160"/>
    </location>
</feature>